<dbReference type="Proteomes" id="UP000051655">
    <property type="component" value="Unassembled WGS sequence"/>
</dbReference>
<dbReference type="GO" id="GO:0008725">
    <property type="term" value="F:DNA-3-methyladenine glycosylase activity"/>
    <property type="evidence" value="ECO:0007669"/>
    <property type="project" value="InterPro"/>
</dbReference>
<evidence type="ECO:0000313" key="2">
    <source>
        <dbReference type="EMBL" id="KRN75463.1"/>
    </source>
</evidence>
<comment type="caution">
    <text evidence="2">The sequence shown here is derived from an EMBL/GenBank/DDBJ whole genome shotgun (WGS) entry which is preliminary data.</text>
</comment>
<keyword evidence="1" id="KW-0479">Metal-binding</keyword>
<dbReference type="GO" id="GO:0006284">
    <property type="term" value="P:base-excision repair"/>
    <property type="evidence" value="ECO:0007669"/>
    <property type="project" value="InterPro"/>
</dbReference>
<dbReference type="EMBL" id="JQBP01000002">
    <property type="protein sequence ID" value="KRN75463.1"/>
    <property type="molecule type" value="Genomic_DNA"/>
</dbReference>
<dbReference type="GO" id="GO:0046872">
    <property type="term" value="F:metal ion binding"/>
    <property type="evidence" value="ECO:0007669"/>
    <property type="project" value="UniProtKB-KW"/>
</dbReference>
<dbReference type="Pfam" id="PF03352">
    <property type="entry name" value="Adenine_glyco"/>
    <property type="match status" value="1"/>
</dbReference>
<dbReference type="PATRIC" id="fig|1616.3.peg.650"/>
<keyword evidence="3" id="KW-1185">Reference proteome</keyword>
<dbReference type="AlphaFoldDB" id="A0A0R2JM29"/>
<protein>
    <submittedName>
        <fullName evidence="2">Dna-3-methyladenine glycosylase i</fullName>
    </submittedName>
</protein>
<dbReference type="InterPro" id="IPR052891">
    <property type="entry name" value="DNA-3mA_glycosylase"/>
</dbReference>
<dbReference type="InterPro" id="IPR011257">
    <property type="entry name" value="DNA_glycosylase"/>
</dbReference>
<dbReference type="STRING" id="1616.IV73_GL000632"/>
<proteinExistence type="predicted"/>
<evidence type="ECO:0000313" key="3">
    <source>
        <dbReference type="Proteomes" id="UP000051655"/>
    </source>
</evidence>
<dbReference type="SUPFAM" id="SSF48150">
    <property type="entry name" value="DNA-glycosylase"/>
    <property type="match status" value="1"/>
</dbReference>
<feature type="binding site" evidence="1">
    <location>
        <position position="30"/>
    </location>
    <ligand>
        <name>Zn(2+)</name>
        <dbReference type="ChEBI" id="CHEBI:29105"/>
    </ligand>
</feature>
<accession>A0A0R2JM29</accession>
<name>A0A0R2JM29_9LACO</name>
<feature type="binding site" evidence="1">
    <location>
        <position position="14"/>
    </location>
    <ligand>
        <name>Zn(2+)</name>
        <dbReference type="ChEBI" id="CHEBI:29105"/>
    </ligand>
</feature>
<reference evidence="2 3" key="1">
    <citation type="journal article" date="2015" name="Genome Announc.">
        <title>Expanding the biotechnology potential of lactobacilli through comparative genomics of 213 strains and associated genera.</title>
        <authorList>
            <person name="Sun Z."/>
            <person name="Harris H.M."/>
            <person name="McCann A."/>
            <person name="Guo C."/>
            <person name="Argimon S."/>
            <person name="Zhang W."/>
            <person name="Yang X."/>
            <person name="Jeffery I.B."/>
            <person name="Cooney J.C."/>
            <person name="Kagawa T.F."/>
            <person name="Liu W."/>
            <person name="Song Y."/>
            <person name="Salvetti E."/>
            <person name="Wrobel A."/>
            <person name="Rasinkangas P."/>
            <person name="Parkhill J."/>
            <person name="Rea M.C."/>
            <person name="O'Sullivan O."/>
            <person name="Ritari J."/>
            <person name="Douillard F.P."/>
            <person name="Paul Ross R."/>
            <person name="Yang R."/>
            <person name="Briner A.E."/>
            <person name="Felis G.E."/>
            <person name="de Vos W.M."/>
            <person name="Barrangou R."/>
            <person name="Klaenhammer T.R."/>
            <person name="Caufield P.W."/>
            <person name="Cui Y."/>
            <person name="Zhang H."/>
            <person name="O'Toole P.W."/>
        </authorList>
    </citation>
    <scope>NUCLEOTIDE SEQUENCE [LARGE SCALE GENOMIC DNA]</scope>
    <source>
        <strain evidence="2 3">DSM 20593</strain>
    </source>
</reference>
<feature type="binding site" evidence="1">
    <location>
        <position position="192"/>
    </location>
    <ligand>
        <name>Zn(2+)</name>
        <dbReference type="ChEBI" id="CHEBI:29105"/>
    </ligand>
</feature>
<feature type="binding site" evidence="1">
    <location>
        <position position="188"/>
    </location>
    <ligand>
        <name>Zn(2+)</name>
        <dbReference type="ChEBI" id="CHEBI:29105"/>
    </ligand>
</feature>
<sequence>MQLKIEGVILMRRCQWADLEQTPESLKRYHDEEWGRPEYDEQKLFELMCLESYQAGLNWQTVLNKRAAFLKAFHNYQIEAVAAMTEQDLNLLMQNQDLIRHRLKLAATINNAQQIEKLHIQGKSLTDLMWSQVDYHPIDHRVSDLQTLPSANSVAQALARDLKKLGFKFLGPVTVYSFMQAAGLYNDHEIDCAFH</sequence>
<organism evidence="2 3">
    <name type="scientific">Weissella kandleri</name>
    <dbReference type="NCBI Taxonomy" id="1616"/>
    <lineage>
        <taxon>Bacteria</taxon>
        <taxon>Bacillati</taxon>
        <taxon>Bacillota</taxon>
        <taxon>Bacilli</taxon>
        <taxon>Lactobacillales</taxon>
        <taxon>Lactobacillaceae</taxon>
        <taxon>Weissella</taxon>
    </lineage>
</organism>
<evidence type="ECO:0000256" key="1">
    <source>
        <dbReference type="PIRSR" id="PIRSR605019-1"/>
    </source>
</evidence>
<keyword evidence="1" id="KW-0862">Zinc</keyword>
<dbReference type="Gene3D" id="1.10.340.30">
    <property type="entry name" value="Hypothetical protein, domain 2"/>
    <property type="match status" value="1"/>
</dbReference>
<dbReference type="PANTHER" id="PTHR30037:SF4">
    <property type="entry name" value="DNA-3-METHYLADENINE GLYCOSYLASE I"/>
    <property type="match status" value="1"/>
</dbReference>
<dbReference type="InterPro" id="IPR005019">
    <property type="entry name" value="Adenine_glyco"/>
</dbReference>
<dbReference type="PANTHER" id="PTHR30037">
    <property type="entry name" value="DNA-3-METHYLADENINE GLYCOSYLASE 1"/>
    <property type="match status" value="1"/>
</dbReference>
<gene>
    <name evidence="2" type="ORF">IV73_GL000632</name>
</gene>